<dbReference type="InterPro" id="IPR002549">
    <property type="entry name" value="AI-2E-like"/>
</dbReference>
<evidence type="ECO:0000256" key="5">
    <source>
        <dbReference type="ARBA" id="ARBA00023136"/>
    </source>
</evidence>
<evidence type="ECO:0000256" key="6">
    <source>
        <dbReference type="SAM" id="Phobius"/>
    </source>
</evidence>
<feature type="transmembrane region" description="Helical" evidence="6">
    <location>
        <begin position="243"/>
        <end position="272"/>
    </location>
</feature>
<comment type="similarity">
    <text evidence="2">Belongs to the autoinducer-2 exporter (AI-2E) (TC 2.A.86) family.</text>
</comment>
<evidence type="ECO:0000256" key="4">
    <source>
        <dbReference type="ARBA" id="ARBA00022989"/>
    </source>
</evidence>
<keyword evidence="8" id="KW-1185">Reference proteome</keyword>
<sequence length="348" mass="39486">MLEGTVEKIDKLIIFILMYTMIFYIFFGTLKYTFPFVIALIIALILRKPTEYLMKKFKFKSTLACLITNIFFFAIIFSLLLWGIISLSNELVQLAKGTQDYLVNNSDNIYTFISKIQQKYENVDPEILKTFKTYISEFISKYSGNLLSFSGSVVTSLVSFVSNVPYLLMVIFFSIMATYFFTKDLIIRKKQNIQNNIMGKYSSIFNQAKKMIINYLMSYGLIIFLTFIETLIVFLILGVKYSVILSIVSAIADILPVVGIGMVYGPLIIIYWVIGSKGIAVTLLIAYGAMSVIRQIIEPKIVSASLGIHPVAVLAAIFIGLTMNGFMGMIFFMFLIVFYNVLKQVKVL</sequence>
<dbReference type="Proteomes" id="UP001224418">
    <property type="component" value="Unassembled WGS sequence"/>
</dbReference>
<name>A0ABU0JXC2_HATLI</name>
<evidence type="ECO:0000256" key="2">
    <source>
        <dbReference type="ARBA" id="ARBA00009773"/>
    </source>
</evidence>
<keyword evidence="5 6" id="KW-0472">Membrane</keyword>
<dbReference type="Pfam" id="PF01594">
    <property type="entry name" value="AI-2E_transport"/>
    <property type="match status" value="1"/>
</dbReference>
<organism evidence="7 8">
    <name type="scientific">Hathewaya limosa</name>
    <name type="common">Clostridium limosum</name>
    <dbReference type="NCBI Taxonomy" id="1536"/>
    <lineage>
        <taxon>Bacteria</taxon>
        <taxon>Bacillati</taxon>
        <taxon>Bacillota</taxon>
        <taxon>Clostridia</taxon>
        <taxon>Eubacteriales</taxon>
        <taxon>Clostridiaceae</taxon>
        <taxon>Hathewaya</taxon>
    </lineage>
</organism>
<keyword evidence="4 6" id="KW-1133">Transmembrane helix</keyword>
<feature type="transmembrane region" description="Helical" evidence="6">
    <location>
        <begin position="279"/>
        <end position="297"/>
    </location>
</feature>
<keyword evidence="3 6" id="KW-0812">Transmembrane</keyword>
<evidence type="ECO:0000313" key="7">
    <source>
        <dbReference type="EMBL" id="MDQ0480759.1"/>
    </source>
</evidence>
<feature type="transmembrane region" description="Helical" evidence="6">
    <location>
        <begin position="212"/>
        <end position="237"/>
    </location>
</feature>
<evidence type="ECO:0000256" key="1">
    <source>
        <dbReference type="ARBA" id="ARBA00004141"/>
    </source>
</evidence>
<accession>A0ABU0JXC2</accession>
<feature type="transmembrane region" description="Helical" evidence="6">
    <location>
        <begin position="309"/>
        <end position="342"/>
    </location>
</feature>
<reference evidence="7 8" key="1">
    <citation type="submission" date="2023-07" db="EMBL/GenBank/DDBJ databases">
        <title>Genomic Encyclopedia of Type Strains, Phase IV (KMG-IV): sequencing the most valuable type-strain genomes for metagenomic binning, comparative biology and taxonomic classification.</title>
        <authorList>
            <person name="Goeker M."/>
        </authorList>
    </citation>
    <scope>NUCLEOTIDE SEQUENCE [LARGE SCALE GENOMIC DNA]</scope>
    <source>
        <strain evidence="7 8">DSM 1400</strain>
    </source>
</reference>
<gene>
    <name evidence="7" type="ORF">QOZ93_002509</name>
</gene>
<evidence type="ECO:0000313" key="8">
    <source>
        <dbReference type="Proteomes" id="UP001224418"/>
    </source>
</evidence>
<dbReference type="RefSeq" id="WP_307356891.1">
    <property type="nucleotide sequence ID" value="NZ_BAAACJ010000049.1"/>
</dbReference>
<comment type="subcellular location">
    <subcellularLocation>
        <location evidence="1">Membrane</location>
        <topology evidence="1">Multi-pass membrane protein</topology>
    </subcellularLocation>
</comment>
<dbReference type="PANTHER" id="PTHR21716:SF68">
    <property type="entry name" value="TRANSPORT PROTEIN YTVI-RELATED"/>
    <property type="match status" value="1"/>
</dbReference>
<comment type="caution">
    <text evidence="7">The sequence shown here is derived from an EMBL/GenBank/DDBJ whole genome shotgun (WGS) entry which is preliminary data.</text>
</comment>
<proteinExistence type="inferred from homology"/>
<feature type="transmembrane region" description="Helical" evidence="6">
    <location>
        <begin position="12"/>
        <end position="27"/>
    </location>
</feature>
<dbReference type="PANTHER" id="PTHR21716">
    <property type="entry name" value="TRANSMEMBRANE PROTEIN"/>
    <property type="match status" value="1"/>
</dbReference>
<dbReference type="NCBIfam" id="TIGR02872">
    <property type="entry name" value="spore_ytvI"/>
    <property type="match status" value="1"/>
</dbReference>
<feature type="transmembrane region" description="Helical" evidence="6">
    <location>
        <begin position="164"/>
        <end position="182"/>
    </location>
</feature>
<dbReference type="InterPro" id="IPR014227">
    <property type="entry name" value="YtvI-like"/>
</dbReference>
<evidence type="ECO:0000256" key="3">
    <source>
        <dbReference type="ARBA" id="ARBA00022692"/>
    </source>
</evidence>
<feature type="transmembrane region" description="Helical" evidence="6">
    <location>
        <begin position="62"/>
        <end position="85"/>
    </location>
</feature>
<protein>
    <submittedName>
        <fullName evidence="7">Sporulation integral membrane protein YtvI</fullName>
    </submittedName>
</protein>
<dbReference type="EMBL" id="JAUSWN010000027">
    <property type="protein sequence ID" value="MDQ0480759.1"/>
    <property type="molecule type" value="Genomic_DNA"/>
</dbReference>